<evidence type="ECO:0000313" key="4">
    <source>
        <dbReference type="Proteomes" id="UP000718564"/>
    </source>
</evidence>
<evidence type="ECO:0008006" key="5">
    <source>
        <dbReference type="Google" id="ProtNLM"/>
    </source>
</evidence>
<name>A0ABX1P9B8_9CYAN</name>
<feature type="repeat" description="TPR" evidence="1">
    <location>
        <begin position="22"/>
        <end position="55"/>
    </location>
</feature>
<dbReference type="InterPro" id="IPR011990">
    <property type="entry name" value="TPR-like_helical_dom_sf"/>
</dbReference>
<dbReference type="RefSeq" id="WP_169156201.1">
    <property type="nucleotide sequence ID" value="NZ_QMEB01000125.1"/>
</dbReference>
<accession>A0ABX1P9B8</accession>
<dbReference type="PANTHER" id="PTHR10098">
    <property type="entry name" value="RAPSYN-RELATED"/>
    <property type="match status" value="1"/>
</dbReference>
<comment type="caution">
    <text evidence="3">The sequence shown here is derived from an EMBL/GenBank/DDBJ whole genome shotgun (WGS) entry which is preliminary data.</text>
</comment>
<evidence type="ECO:0000256" key="2">
    <source>
        <dbReference type="SAM" id="Phobius"/>
    </source>
</evidence>
<dbReference type="Gene3D" id="1.25.40.10">
    <property type="entry name" value="Tetratricopeptide repeat domain"/>
    <property type="match status" value="1"/>
</dbReference>
<gene>
    <name evidence="3" type="ORF">DP116_16385</name>
</gene>
<keyword evidence="4" id="KW-1185">Reference proteome</keyword>
<dbReference type="SUPFAM" id="SSF48452">
    <property type="entry name" value="TPR-like"/>
    <property type="match status" value="1"/>
</dbReference>
<reference evidence="3 4" key="1">
    <citation type="submission" date="2018-06" db="EMBL/GenBank/DDBJ databases">
        <title>Comparative genomics of Brasilonema spp. strains.</title>
        <authorList>
            <person name="Alvarenga D.O."/>
            <person name="Fiore M.F."/>
            <person name="Varani A.M."/>
        </authorList>
    </citation>
    <scope>NUCLEOTIDE SEQUENCE [LARGE SCALE GENOMIC DNA]</scope>
    <source>
        <strain evidence="3 4">SPC951</strain>
    </source>
</reference>
<evidence type="ECO:0000256" key="1">
    <source>
        <dbReference type="PROSITE-ProRule" id="PRU00339"/>
    </source>
</evidence>
<organism evidence="3 4">
    <name type="scientific">Brasilonema bromeliae SPC951</name>
    <dbReference type="NCBI Taxonomy" id="385972"/>
    <lineage>
        <taxon>Bacteria</taxon>
        <taxon>Bacillati</taxon>
        <taxon>Cyanobacteriota</taxon>
        <taxon>Cyanophyceae</taxon>
        <taxon>Nostocales</taxon>
        <taxon>Scytonemataceae</taxon>
        <taxon>Brasilonema</taxon>
        <taxon>Bromeliae group (in: Brasilonema)</taxon>
    </lineage>
</organism>
<dbReference type="Proteomes" id="UP000718564">
    <property type="component" value="Unassembled WGS sequence"/>
</dbReference>
<feature type="transmembrane region" description="Helical" evidence="2">
    <location>
        <begin position="122"/>
        <end position="146"/>
    </location>
</feature>
<protein>
    <recommendedName>
        <fullName evidence="5">Tetratricopeptide repeat protein</fullName>
    </recommendedName>
</protein>
<keyword evidence="2" id="KW-0472">Membrane</keyword>
<dbReference type="Pfam" id="PF13424">
    <property type="entry name" value="TPR_12"/>
    <property type="match status" value="1"/>
</dbReference>
<keyword evidence="1" id="KW-0802">TPR repeat</keyword>
<dbReference type="PROSITE" id="PS50005">
    <property type="entry name" value="TPR"/>
    <property type="match status" value="1"/>
</dbReference>
<sequence length="156" mass="17413">AIDYYQQSLAISLEIGDRNGETASLNNLGGTYCSLKQYQQAIDCYQQLLTIQPETGDRNGEAQSLQNLAQLYNLTGRIKEGYAAGIQAAQILQELGLPIEAWAIPKWQKSIAKFAQRGKLQLGLCFLAGLFAFPFALVFIVSLMLWRLVKSQLLRR</sequence>
<keyword evidence="2" id="KW-0812">Transmembrane</keyword>
<dbReference type="SMART" id="SM00028">
    <property type="entry name" value="TPR"/>
    <property type="match status" value="2"/>
</dbReference>
<feature type="non-terminal residue" evidence="3">
    <location>
        <position position="1"/>
    </location>
</feature>
<keyword evidence="2" id="KW-1133">Transmembrane helix</keyword>
<dbReference type="InterPro" id="IPR019734">
    <property type="entry name" value="TPR_rpt"/>
</dbReference>
<dbReference type="EMBL" id="QMEB01000125">
    <property type="protein sequence ID" value="NMG20946.1"/>
    <property type="molecule type" value="Genomic_DNA"/>
</dbReference>
<proteinExistence type="predicted"/>
<evidence type="ECO:0000313" key="3">
    <source>
        <dbReference type="EMBL" id="NMG20946.1"/>
    </source>
</evidence>
<dbReference type="PANTHER" id="PTHR10098:SF108">
    <property type="entry name" value="TETRATRICOPEPTIDE REPEAT PROTEIN 28"/>
    <property type="match status" value="1"/>
</dbReference>